<comment type="caution">
    <text evidence="1">The sequence shown here is derived from an EMBL/GenBank/DDBJ whole genome shotgun (WGS) entry which is preliminary data.</text>
</comment>
<gene>
    <name evidence="1" type="ORF">DWQ51_12075</name>
</gene>
<accession>A0A3E0LX97</accession>
<dbReference type="AlphaFoldDB" id="A0A3E0LX97"/>
<reference evidence="1 2" key="1">
    <citation type="submission" date="2017-10" db="EMBL/GenBank/DDBJ databases">
        <title>A large-scale comparative metagenomic study reveals the eutrophication-driven functional interactions in six Microcystis-epibionts communities.</title>
        <authorList>
            <person name="Li Q."/>
            <person name="Lin F."/>
        </authorList>
    </citation>
    <scope>NUCLEOTIDE SEQUENCE [LARGE SCALE GENOMIC DNA]</scope>
    <source>
        <strain evidence="1">TW10</strain>
    </source>
</reference>
<protein>
    <submittedName>
        <fullName evidence="1">DDE transposase family protein</fullName>
    </submittedName>
</protein>
<organism evidence="1 2">
    <name type="scientific">Microcystis wesenbergii TW10</name>
    <dbReference type="NCBI Taxonomy" id="2060474"/>
    <lineage>
        <taxon>Bacteria</taxon>
        <taxon>Bacillati</taxon>
        <taxon>Cyanobacteriota</taxon>
        <taxon>Cyanophyceae</taxon>
        <taxon>Oscillatoriophycideae</taxon>
        <taxon>Chroococcales</taxon>
        <taxon>Microcystaceae</taxon>
        <taxon>Microcystis</taxon>
    </lineage>
</organism>
<evidence type="ECO:0000313" key="1">
    <source>
        <dbReference type="EMBL" id="REJ51782.1"/>
    </source>
</evidence>
<evidence type="ECO:0000313" key="2">
    <source>
        <dbReference type="Proteomes" id="UP000257002"/>
    </source>
</evidence>
<dbReference type="EMBL" id="QQWD01000012">
    <property type="protein sequence ID" value="REJ51782.1"/>
    <property type="molecule type" value="Genomic_DNA"/>
</dbReference>
<dbReference type="Proteomes" id="UP000257002">
    <property type="component" value="Unassembled WGS sequence"/>
</dbReference>
<proteinExistence type="predicted"/>
<name>A0A3E0LX97_9CHRO</name>
<sequence length="85" mass="9745">MLSFLKDKIDNFPLINLMKLKPKTTREQHFSAIKAPRLERIKGNLLIDTITLTLCAVIGGAETWEDYLIIKITTITRFVNEANKL</sequence>